<organism evidence="1 2">
    <name type="scientific">Novacetimonas pomaceti</name>
    <dbReference type="NCBI Taxonomy" id="2021998"/>
    <lineage>
        <taxon>Bacteria</taxon>
        <taxon>Pseudomonadati</taxon>
        <taxon>Pseudomonadota</taxon>
        <taxon>Alphaproteobacteria</taxon>
        <taxon>Acetobacterales</taxon>
        <taxon>Acetobacteraceae</taxon>
        <taxon>Novacetimonas</taxon>
    </lineage>
</organism>
<evidence type="ECO:0000313" key="2">
    <source>
        <dbReference type="Proteomes" id="UP000248116"/>
    </source>
</evidence>
<comment type="caution">
    <text evidence="1">The sequence shown here is derived from an EMBL/GenBank/DDBJ whole genome shotgun (WGS) entry which is preliminary data.</text>
</comment>
<dbReference type="Proteomes" id="UP000248116">
    <property type="component" value="Unassembled WGS sequence"/>
</dbReference>
<proteinExistence type="predicted"/>
<evidence type="ECO:0000313" key="1">
    <source>
        <dbReference type="EMBL" id="PYD49292.1"/>
    </source>
</evidence>
<sequence>MFFRLADHLIMRHEVPVTINGKSNPDFSANVFPINDPSAFKLDISCLAITLPVEDKIYPSVIDRQKCIKALFQSETDNRIAIDNLADLCAVASHDYELG</sequence>
<keyword evidence="2" id="KW-1185">Reference proteome</keyword>
<dbReference type="EMBL" id="PRCW01000003">
    <property type="protein sequence ID" value="PYD49292.1"/>
    <property type="molecule type" value="Genomic_DNA"/>
</dbReference>
<gene>
    <name evidence="1" type="ORF">C3920_00160</name>
</gene>
<name>A0ABX5P677_9PROT</name>
<reference evidence="1 2" key="1">
    <citation type="submission" date="2018-02" db="EMBL/GenBank/DDBJ databases">
        <authorList>
            <person name="Skraban J."/>
            <person name="Trcek J."/>
        </authorList>
    </citation>
    <scope>NUCLEOTIDE SEQUENCE [LARGE SCALE GENOMIC DNA]</scope>
    <source>
        <strain evidence="1 2">AV446</strain>
    </source>
</reference>
<protein>
    <submittedName>
        <fullName evidence="1">Uncharacterized protein</fullName>
    </submittedName>
</protein>
<accession>A0ABX5P677</accession>